<reference evidence="9 10" key="1">
    <citation type="submission" date="2022-07" db="EMBL/GenBank/DDBJ databases">
        <authorList>
            <person name="Xamxidin M."/>
            <person name="Wu M."/>
        </authorList>
    </citation>
    <scope>NUCLEOTIDE SEQUENCE [LARGE SCALE GENOMIC DNA]</scope>
    <source>
        <strain evidence="9 10">NBRC 111650</strain>
    </source>
</reference>
<evidence type="ECO:0000313" key="10">
    <source>
        <dbReference type="Proteomes" id="UP001204142"/>
    </source>
</evidence>
<comment type="caution">
    <text evidence="9">The sequence shown here is derived from an EMBL/GenBank/DDBJ whole genome shotgun (WGS) entry which is preliminary data.</text>
</comment>
<feature type="transmembrane region" description="Helical" evidence="7">
    <location>
        <begin position="66"/>
        <end position="89"/>
    </location>
</feature>
<feature type="transmembrane region" description="Helical" evidence="7">
    <location>
        <begin position="159"/>
        <end position="180"/>
    </location>
</feature>
<dbReference type="EMBL" id="JANIGO010000004">
    <property type="protein sequence ID" value="MCQ8897265.1"/>
    <property type="molecule type" value="Genomic_DNA"/>
</dbReference>
<dbReference type="InterPro" id="IPR006694">
    <property type="entry name" value="Fatty_acid_hydroxylase"/>
</dbReference>
<feature type="domain" description="Fatty acid hydroxylase" evidence="8">
    <location>
        <begin position="104"/>
        <end position="238"/>
    </location>
</feature>
<feature type="transmembrane region" description="Helical" evidence="7">
    <location>
        <begin position="25"/>
        <end position="45"/>
    </location>
</feature>
<evidence type="ECO:0000256" key="7">
    <source>
        <dbReference type="SAM" id="Phobius"/>
    </source>
</evidence>
<dbReference type="PANTHER" id="PTHR21624:SF1">
    <property type="entry name" value="ALKYLGLYCEROL MONOOXYGENASE"/>
    <property type="match status" value="1"/>
</dbReference>
<dbReference type="RefSeq" id="WP_256765063.1">
    <property type="nucleotide sequence ID" value="NZ_JANIGO010000004.1"/>
</dbReference>
<gene>
    <name evidence="9" type="ORF">NQT62_12550</name>
</gene>
<protein>
    <submittedName>
        <fullName evidence="9">Sterol desaturase family protein</fullName>
    </submittedName>
</protein>
<proteinExistence type="predicted"/>
<feature type="transmembrane region" description="Helical" evidence="7">
    <location>
        <begin position="101"/>
        <end position="117"/>
    </location>
</feature>
<keyword evidence="3 7" id="KW-1133">Transmembrane helix</keyword>
<evidence type="ECO:0000256" key="3">
    <source>
        <dbReference type="ARBA" id="ARBA00022989"/>
    </source>
</evidence>
<keyword evidence="4" id="KW-0560">Oxidoreductase</keyword>
<organism evidence="9 10">
    <name type="scientific">Limnobacter humi</name>
    <dbReference type="NCBI Taxonomy" id="1778671"/>
    <lineage>
        <taxon>Bacteria</taxon>
        <taxon>Pseudomonadati</taxon>
        <taxon>Pseudomonadota</taxon>
        <taxon>Betaproteobacteria</taxon>
        <taxon>Burkholderiales</taxon>
        <taxon>Burkholderiaceae</taxon>
        <taxon>Limnobacter</taxon>
    </lineage>
</organism>
<keyword evidence="6 7" id="KW-0472">Membrane</keyword>
<dbReference type="PANTHER" id="PTHR21624">
    <property type="entry name" value="STEROL DESATURASE-RELATED PROTEIN"/>
    <property type="match status" value="1"/>
</dbReference>
<dbReference type="InterPro" id="IPR051689">
    <property type="entry name" value="Sterol_desaturase/TMEM195"/>
</dbReference>
<evidence type="ECO:0000256" key="2">
    <source>
        <dbReference type="ARBA" id="ARBA00022692"/>
    </source>
</evidence>
<accession>A0ABT1WIB8</accession>
<sequence>MEALIQQALPTIHLFFGPDPDWKQVFLSILTPLFLLGTAVEYLYLKKVGRSFFFRKQEVMTNMLLGGTYQAMEVVWYALFVSVFMEWLYSFRVATIEVTPLNFLGLLFGIEFCYYWFHRASHRIRWFWCAHVVHHSGENMTTTTAMRQSLFYAVNLHQIFWAPMLIIGFPVWAVLLAYGVNLGYQYFVHTQAVDKLPRWFEFVFNTPSHHRVHHGRNAEYIDKNYGGVLIIWDRLFGTFEPEVAAVDYGIVRQPTTNNIWTLNTHEWRDMFSDALKPGPLWQRIKHIWAPPEWVRPGLADQSNLRDKPTPAATAKA</sequence>
<dbReference type="Pfam" id="PF04116">
    <property type="entry name" value="FA_hydroxylase"/>
    <property type="match status" value="1"/>
</dbReference>
<evidence type="ECO:0000256" key="4">
    <source>
        <dbReference type="ARBA" id="ARBA00023002"/>
    </source>
</evidence>
<keyword evidence="2 7" id="KW-0812">Transmembrane</keyword>
<evidence type="ECO:0000256" key="1">
    <source>
        <dbReference type="ARBA" id="ARBA00004127"/>
    </source>
</evidence>
<name>A0ABT1WIB8_9BURK</name>
<evidence type="ECO:0000256" key="6">
    <source>
        <dbReference type="ARBA" id="ARBA00023136"/>
    </source>
</evidence>
<dbReference type="Proteomes" id="UP001204142">
    <property type="component" value="Unassembled WGS sequence"/>
</dbReference>
<evidence type="ECO:0000259" key="8">
    <source>
        <dbReference type="Pfam" id="PF04116"/>
    </source>
</evidence>
<evidence type="ECO:0000256" key="5">
    <source>
        <dbReference type="ARBA" id="ARBA00023098"/>
    </source>
</evidence>
<comment type="subcellular location">
    <subcellularLocation>
        <location evidence="1">Endomembrane system</location>
        <topology evidence="1">Multi-pass membrane protein</topology>
    </subcellularLocation>
</comment>
<evidence type="ECO:0000313" key="9">
    <source>
        <dbReference type="EMBL" id="MCQ8897265.1"/>
    </source>
</evidence>
<keyword evidence="10" id="KW-1185">Reference proteome</keyword>
<keyword evidence="5" id="KW-0443">Lipid metabolism</keyword>